<keyword evidence="3" id="KW-1185">Reference proteome</keyword>
<dbReference type="AlphaFoldDB" id="A0A6A6XH71"/>
<evidence type="ECO:0000256" key="1">
    <source>
        <dbReference type="SAM" id="MobiDB-lite"/>
    </source>
</evidence>
<organism evidence="2 3">
    <name type="scientific">Melanomma pulvis-pyrius CBS 109.77</name>
    <dbReference type="NCBI Taxonomy" id="1314802"/>
    <lineage>
        <taxon>Eukaryota</taxon>
        <taxon>Fungi</taxon>
        <taxon>Dikarya</taxon>
        <taxon>Ascomycota</taxon>
        <taxon>Pezizomycotina</taxon>
        <taxon>Dothideomycetes</taxon>
        <taxon>Pleosporomycetidae</taxon>
        <taxon>Pleosporales</taxon>
        <taxon>Melanommataceae</taxon>
        <taxon>Melanomma</taxon>
    </lineage>
</organism>
<feature type="region of interest" description="Disordered" evidence="1">
    <location>
        <begin position="1"/>
        <end position="31"/>
    </location>
</feature>
<reference evidence="2" key="1">
    <citation type="journal article" date="2020" name="Stud. Mycol.">
        <title>101 Dothideomycetes genomes: a test case for predicting lifestyles and emergence of pathogens.</title>
        <authorList>
            <person name="Haridas S."/>
            <person name="Albert R."/>
            <person name="Binder M."/>
            <person name="Bloem J."/>
            <person name="Labutti K."/>
            <person name="Salamov A."/>
            <person name="Andreopoulos B."/>
            <person name="Baker S."/>
            <person name="Barry K."/>
            <person name="Bills G."/>
            <person name="Bluhm B."/>
            <person name="Cannon C."/>
            <person name="Castanera R."/>
            <person name="Culley D."/>
            <person name="Daum C."/>
            <person name="Ezra D."/>
            <person name="Gonzalez J."/>
            <person name="Henrissat B."/>
            <person name="Kuo A."/>
            <person name="Liang C."/>
            <person name="Lipzen A."/>
            <person name="Lutzoni F."/>
            <person name="Magnuson J."/>
            <person name="Mondo S."/>
            <person name="Nolan M."/>
            <person name="Ohm R."/>
            <person name="Pangilinan J."/>
            <person name="Park H.-J."/>
            <person name="Ramirez L."/>
            <person name="Alfaro M."/>
            <person name="Sun H."/>
            <person name="Tritt A."/>
            <person name="Yoshinaga Y."/>
            <person name="Zwiers L.-H."/>
            <person name="Turgeon B."/>
            <person name="Goodwin S."/>
            <person name="Spatafora J."/>
            <person name="Crous P."/>
            <person name="Grigoriev I."/>
        </authorList>
    </citation>
    <scope>NUCLEOTIDE SEQUENCE</scope>
    <source>
        <strain evidence="2">CBS 109.77</strain>
    </source>
</reference>
<proteinExistence type="predicted"/>
<accession>A0A6A6XH71</accession>
<evidence type="ECO:0000313" key="2">
    <source>
        <dbReference type="EMBL" id="KAF2795514.1"/>
    </source>
</evidence>
<name>A0A6A6XH71_9PLEO</name>
<protein>
    <submittedName>
        <fullName evidence="2">Uncharacterized protein</fullName>
    </submittedName>
</protein>
<dbReference type="EMBL" id="MU001856">
    <property type="protein sequence ID" value="KAF2795514.1"/>
    <property type="molecule type" value="Genomic_DNA"/>
</dbReference>
<gene>
    <name evidence="2" type="ORF">K505DRAFT_11461</name>
</gene>
<feature type="region of interest" description="Disordered" evidence="1">
    <location>
        <begin position="63"/>
        <end position="82"/>
    </location>
</feature>
<evidence type="ECO:0000313" key="3">
    <source>
        <dbReference type="Proteomes" id="UP000799757"/>
    </source>
</evidence>
<dbReference type="Proteomes" id="UP000799757">
    <property type="component" value="Unassembled WGS sequence"/>
</dbReference>
<sequence length="206" mass="22833">MGAKTWAMGGSNWVQTGCGSGGERKAEKSTWAATPFRRRRAGWPISDAGEDGTHSLVRMPETRQRHTTAIDPRQSPRTGAIIRNSSGTAGVRLLAARVSRCPTNPQSFCYTFLACQPSSRAARHRASYAPQRGRLNRADGQKVISSFRCERSSAVLRIHAPSSRGPAALQRFISHQKPNIHRRGSQWRAVPCQHLLRFSKKPMPHI</sequence>